<comment type="pathway">
    <text evidence="1">Protein modification; protein glycosylation.</text>
</comment>
<evidence type="ECO:0000259" key="6">
    <source>
        <dbReference type="Pfam" id="PF13844"/>
    </source>
</evidence>
<dbReference type="Pfam" id="PF13844">
    <property type="entry name" value="Glyco_transf_41"/>
    <property type="match status" value="2"/>
</dbReference>
<keyword evidence="8" id="KW-1185">Reference proteome</keyword>
<proteinExistence type="predicted"/>
<comment type="caution">
    <text evidence="7">The sequence shown here is derived from an EMBL/GenBank/DDBJ whole genome shotgun (WGS) entry which is preliminary data.</text>
</comment>
<dbReference type="PANTHER" id="PTHR44835">
    <property type="entry name" value="UDP-N-ACETYLGLUCOSAMINE--PEPTIDE N-ACETYLGLUCOSAMINYLTRANSFERASE SPINDLY-RELATED"/>
    <property type="match status" value="1"/>
</dbReference>
<dbReference type="InterPro" id="IPR029489">
    <property type="entry name" value="OGT/SEC/SPY_C"/>
</dbReference>
<sequence length="581" mass="61312">MDAHCTSQARQQLQRGDVGAALQGLQAALTASPPWPQSLKLLARLALHQQLRALAAQALDVLEHACQDDAEVHALRAAEAKLGGDAAGVEAAARRALALQPGDPLATALLAEALRDQLRIEDAIAAANAAIARNPADWGSRLARADARLFAGDADRAAEDADAATRSTSALAARQLAALARLYLDEPASAGEATAAARATLDAHQALARGIPPLRLPPPAALPVPGTRPLRVALLSPDLRRHPVGQFVEPLLAGHDPARLQLLCFSDGAPDAASARLRTLATGWHDIRGRSDADVAGLMRQAGIDVLLDLAGHTSGSRPQLLASRVAARQYGWLGYLFDPGFASCDGVIGDAANLPPGTPSARTALQLPDSFLCHLPPNEAPPVAARNDGPVVFGSFNHLAKLSPRTVALWTRTVDAVPGSRLALCALGLADAGTRERIRARFVAAGLAPDRLDLWPPVTARPSDFLALYDRIDIALDPLPFNGGTTTLQALWQGVPVLTRPGVRMAARSGASILRQAGLDDWIADDDAAFVALARRWATDVDGRRQLRTTLRERLVDSGLCDARRFANGFAGLLEHHAHP</sequence>
<reference evidence="7 8" key="1">
    <citation type="submission" date="2020-07" db="EMBL/GenBank/DDBJ databases">
        <authorList>
            <person name="Xu S."/>
            <person name="Li A."/>
        </authorList>
    </citation>
    <scope>NUCLEOTIDE SEQUENCE [LARGE SCALE GENOMIC DNA]</scope>
    <source>
        <strain evidence="7 8">SG-8</strain>
    </source>
</reference>
<dbReference type="GO" id="GO:0016757">
    <property type="term" value="F:glycosyltransferase activity"/>
    <property type="evidence" value="ECO:0007669"/>
    <property type="project" value="UniProtKB-KW"/>
</dbReference>
<evidence type="ECO:0000313" key="8">
    <source>
        <dbReference type="Proteomes" id="UP000552587"/>
    </source>
</evidence>
<dbReference type="EMBL" id="JACHTE010000001">
    <property type="protein sequence ID" value="MBB1087283.1"/>
    <property type="molecule type" value="Genomic_DNA"/>
</dbReference>
<dbReference type="Gene3D" id="3.40.50.11380">
    <property type="match status" value="1"/>
</dbReference>
<evidence type="ECO:0000256" key="5">
    <source>
        <dbReference type="ARBA" id="ARBA00022803"/>
    </source>
</evidence>
<keyword evidence="3" id="KW-0808">Transferase</keyword>
<name>A0A7W3U1Q1_9GAMM</name>
<accession>A0A7W3U1Q1</accession>
<dbReference type="InterPro" id="IPR051939">
    <property type="entry name" value="Glycosyltr_41/O-GlcNAc_trsf"/>
</dbReference>
<evidence type="ECO:0000256" key="1">
    <source>
        <dbReference type="ARBA" id="ARBA00004922"/>
    </source>
</evidence>
<dbReference type="Proteomes" id="UP000552587">
    <property type="component" value="Unassembled WGS sequence"/>
</dbReference>
<evidence type="ECO:0000256" key="2">
    <source>
        <dbReference type="ARBA" id="ARBA00022676"/>
    </source>
</evidence>
<keyword evidence="4" id="KW-0677">Repeat</keyword>
<feature type="domain" description="O-GlcNAc transferase C-terminal" evidence="6">
    <location>
        <begin position="229"/>
        <end position="354"/>
    </location>
</feature>
<protein>
    <recommendedName>
        <fullName evidence="6">O-GlcNAc transferase C-terminal domain-containing protein</fullName>
    </recommendedName>
</protein>
<evidence type="ECO:0000313" key="7">
    <source>
        <dbReference type="EMBL" id="MBB1087283.1"/>
    </source>
</evidence>
<organism evidence="7 8">
    <name type="scientific">Marilutibacter penaei</name>
    <dbReference type="NCBI Taxonomy" id="2759900"/>
    <lineage>
        <taxon>Bacteria</taxon>
        <taxon>Pseudomonadati</taxon>
        <taxon>Pseudomonadota</taxon>
        <taxon>Gammaproteobacteria</taxon>
        <taxon>Lysobacterales</taxon>
        <taxon>Lysobacteraceae</taxon>
        <taxon>Marilutibacter</taxon>
    </lineage>
</organism>
<dbReference type="AlphaFoldDB" id="A0A7W3U1Q1"/>
<dbReference type="InterPro" id="IPR011990">
    <property type="entry name" value="TPR-like_helical_dom_sf"/>
</dbReference>
<keyword evidence="5" id="KW-0802">TPR repeat</keyword>
<gene>
    <name evidence="7" type="ORF">H4F99_02135</name>
</gene>
<dbReference type="Gene3D" id="1.25.40.10">
    <property type="entry name" value="Tetratricopeptide repeat domain"/>
    <property type="match status" value="1"/>
</dbReference>
<evidence type="ECO:0000256" key="3">
    <source>
        <dbReference type="ARBA" id="ARBA00022679"/>
    </source>
</evidence>
<feature type="domain" description="O-GlcNAc transferase C-terminal" evidence="6">
    <location>
        <begin position="389"/>
        <end position="569"/>
    </location>
</feature>
<dbReference type="Gene3D" id="3.40.50.2000">
    <property type="entry name" value="Glycogen Phosphorylase B"/>
    <property type="match status" value="1"/>
</dbReference>
<dbReference type="RefSeq" id="WP_182668053.1">
    <property type="nucleotide sequence ID" value="NZ_JACHTE010000001.1"/>
</dbReference>
<keyword evidence="2" id="KW-0328">Glycosyltransferase</keyword>
<dbReference type="SUPFAM" id="SSF48452">
    <property type="entry name" value="TPR-like"/>
    <property type="match status" value="1"/>
</dbReference>
<dbReference type="PANTHER" id="PTHR44835:SF1">
    <property type="entry name" value="PROTEIN O-GLCNAC TRANSFERASE"/>
    <property type="match status" value="1"/>
</dbReference>
<evidence type="ECO:0000256" key="4">
    <source>
        <dbReference type="ARBA" id="ARBA00022737"/>
    </source>
</evidence>